<evidence type="ECO:0000256" key="2">
    <source>
        <dbReference type="ARBA" id="ARBA00022448"/>
    </source>
</evidence>
<sequence length="317" mass="35747">MAFLSRLLRPEAASPHRIRLAGQNAMIAGAIVLAAAYFLIWTVFPFIYTFIYSFFDWQPLRPTQEFLGLDNYAEALFKDQRFWLAMGNSFEFAFGNVVLGTVICLLVAVMINSVKRFQAFLRASYFMPTVTGMVAVALVWEFIYQPRFGILNTSIFATADFLNLPPPPEIGWLTRPQHAMNSLILFGFWKFLGVRMIILLAGLQNIPQTYYEAAQIDGAGARASFFRITLPLLMPALSFVVVVGVINSLQVFVPMYVMTAGGPLFSTTTVVLLLYEKTFQLFRFGYGAAISFILFAIIMLMTFVQLRFLRSSWDIGA</sequence>
<feature type="domain" description="ABC transmembrane type-1" evidence="8">
    <location>
        <begin position="86"/>
        <end position="305"/>
    </location>
</feature>
<comment type="subcellular location">
    <subcellularLocation>
        <location evidence="1 7">Cell membrane</location>
        <topology evidence="1 7">Multi-pass membrane protein</topology>
    </subcellularLocation>
</comment>
<dbReference type="PANTHER" id="PTHR30193">
    <property type="entry name" value="ABC TRANSPORTER PERMEASE PROTEIN"/>
    <property type="match status" value="1"/>
</dbReference>
<evidence type="ECO:0000256" key="3">
    <source>
        <dbReference type="ARBA" id="ARBA00022475"/>
    </source>
</evidence>
<dbReference type="GO" id="GO:0005886">
    <property type="term" value="C:plasma membrane"/>
    <property type="evidence" value="ECO:0007669"/>
    <property type="project" value="UniProtKB-SubCell"/>
</dbReference>
<accession>A0A6B1DSX5</accession>
<dbReference type="SUPFAM" id="SSF161098">
    <property type="entry name" value="MetI-like"/>
    <property type="match status" value="1"/>
</dbReference>
<keyword evidence="5 7" id="KW-1133">Transmembrane helix</keyword>
<dbReference type="PANTHER" id="PTHR30193:SF37">
    <property type="entry name" value="INNER MEMBRANE ABC TRANSPORTER PERMEASE PROTEIN YCJO"/>
    <property type="match status" value="1"/>
</dbReference>
<dbReference type="EMBL" id="VXPY01000043">
    <property type="protein sequence ID" value="MYD90036.1"/>
    <property type="molecule type" value="Genomic_DNA"/>
</dbReference>
<feature type="transmembrane region" description="Helical" evidence="7">
    <location>
        <begin position="252"/>
        <end position="275"/>
    </location>
</feature>
<feature type="transmembrane region" description="Helical" evidence="7">
    <location>
        <begin position="123"/>
        <end position="143"/>
    </location>
</feature>
<reference evidence="9" key="1">
    <citation type="submission" date="2019-09" db="EMBL/GenBank/DDBJ databases">
        <title>Characterisation of the sponge microbiome using genome-centric metagenomics.</title>
        <authorList>
            <person name="Engelberts J.P."/>
            <person name="Robbins S.J."/>
            <person name="De Goeij J.M."/>
            <person name="Aranda M."/>
            <person name="Bell S.C."/>
            <person name="Webster N.S."/>
        </authorList>
    </citation>
    <scope>NUCLEOTIDE SEQUENCE</scope>
    <source>
        <strain evidence="9">SB0662_bin_9</strain>
    </source>
</reference>
<protein>
    <submittedName>
        <fullName evidence="9">Sugar ABC transporter permease</fullName>
    </submittedName>
</protein>
<keyword evidence="6 7" id="KW-0472">Membrane</keyword>
<evidence type="ECO:0000259" key="8">
    <source>
        <dbReference type="PROSITE" id="PS50928"/>
    </source>
</evidence>
<keyword evidence="2 7" id="KW-0813">Transport</keyword>
<dbReference type="CDD" id="cd06261">
    <property type="entry name" value="TM_PBP2"/>
    <property type="match status" value="1"/>
</dbReference>
<evidence type="ECO:0000256" key="6">
    <source>
        <dbReference type="ARBA" id="ARBA00023136"/>
    </source>
</evidence>
<dbReference type="GO" id="GO:0055085">
    <property type="term" value="P:transmembrane transport"/>
    <property type="evidence" value="ECO:0007669"/>
    <property type="project" value="InterPro"/>
</dbReference>
<feature type="transmembrane region" description="Helical" evidence="7">
    <location>
        <begin position="224"/>
        <end position="246"/>
    </location>
</feature>
<name>A0A6B1DSX5_9CHLR</name>
<dbReference type="InterPro" id="IPR051393">
    <property type="entry name" value="ABC_transporter_permease"/>
</dbReference>
<dbReference type="InterPro" id="IPR035906">
    <property type="entry name" value="MetI-like_sf"/>
</dbReference>
<keyword evidence="4 7" id="KW-0812">Transmembrane</keyword>
<proteinExistence type="inferred from homology"/>
<comment type="similarity">
    <text evidence="7">Belongs to the binding-protein-dependent transport system permease family.</text>
</comment>
<evidence type="ECO:0000256" key="7">
    <source>
        <dbReference type="RuleBase" id="RU363032"/>
    </source>
</evidence>
<evidence type="ECO:0000256" key="5">
    <source>
        <dbReference type="ARBA" id="ARBA00022989"/>
    </source>
</evidence>
<keyword evidence="3" id="KW-1003">Cell membrane</keyword>
<evidence type="ECO:0000256" key="1">
    <source>
        <dbReference type="ARBA" id="ARBA00004651"/>
    </source>
</evidence>
<comment type="caution">
    <text evidence="9">The sequence shown here is derived from an EMBL/GenBank/DDBJ whole genome shotgun (WGS) entry which is preliminary data.</text>
</comment>
<organism evidence="9">
    <name type="scientific">Caldilineaceae bacterium SB0662_bin_9</name>
    <dbReference type="NCBI Taxonomy" id="2605258"/>
    <lineage>
        <taxon>Bacteria</taxon>
        <taxon>Bacillati</taxon>
        <taxon>Chloroflexota</taxon>
        <taxon>Caldilineae</taxon>
        <taxon>Caldilineales</taxon>
        <taxon>Caldilineaceae</taxon>
    </lineage>
</organism>
<feature type="transmembrane region" description="Helical" evidence="7">
    <location>
        <begin position="25"/>
        <end position="51"/>
    </location>
</feature>
<dbReference type="Gene3D" id="1.10.3720.10">
    <property type="entry name" value="MetI-like"/>
    <property type="match status" value="1"/>
</dbReference>
<dbReference type="PROSITE" id="PS50928">
    <property type="entry name" value="ABC_TM1"/>
    <property type="match status" value="1"/>
</dbReference>
<gene>
    <name evidence="9" type="ORF">F4Y08_06815</name>
</gene>
<evidence type="ECO:0000256" key="4">
    <source>
        <dbReference type="ARBA" id="ARBA00022692"/>
    </source>
</evidence>
<feature type="transmembrane region" description="Helical" evidence="7">
    <location>
        <begin position="183"/>
        <end position="203"/>
    </location>
</feature>
<dbReference type="InterPro" id="IPR000515">
    <property type="entry name" value="MetI-like"/>
</dbReference>
<feature type="transmembrane region" description="Helical" evidence="7">
    <location>
        <begin position="284"/>
        <end position="304"/>
    </location>
</feature>
<evidence type="ECO:0000313" key="9">
    <source>
        <dbReference type="EMBL" id="MYD90036.1"/>
    </source>
</evidence>
<feature type="transmembrane region" description="Helical" evidence="7">
    <location>
        <begin position="92"/>
        <end position="111"/>
    </location>
</feature>
<dbReference type="AlphaFoldDB" id="A0A6B1DSX5"/>
<dbReference type="Pfam" id="PF00528">
    <property type="entry name" value="BPD_transp_1"/>
    <property type="match status" value="1"/>
</dbReference>